<keyword evidence="6" id="KW-0808">Transferase</keyword>
<feature type="domain" description="UGGT thioredoxin-like" evidence="17">
    <location>
        <begin position="427"/>
        <end position="593"/>
    </location>
</feature>
<organism evidence="20 21">
    <name type="scientific">Canis lupus familiaris</name>
    <name type="common">Dog</name>
    <name type="synonym">Canis familiaris</name>
    <dbReference type="NCBI Taxonomy" id="9615"/>
    <lineage>
        <taxon>Eukaryota</taxon>
        <taxon>Metazoa</taxon>
        <taxon>Chordata</taxon>
        <taxon>Craniata</taxon>
        <taxon>Vertebrata</taxon>
        <taxon>Euteleostomi</taxon>
        <taxon>Mammalia</taxon>
        <taxon>Eutheria</taxon>
        <taxon>Laurasiatheria</taxon>
        <taxon>Carnivora</taxon>
        <taxon>Caniformia</taxon>
        <taxon>Canidae</taxon>
        <taxon>Canis</taxon>
    </lineage>
</organism>
<keyword evidence="9" id="KW-0325">Glycoprotein</keyword>
<accession>A0A8C0N3N1</accession>
<keyword evidence="5" id="KW-0328">Glycosyltransferase</keyword>
<keyword evidence="7 14" id="KW-0732">Signal</keyword>
<reference evidence="20" key="1">
    <citation type="submission" date="2019-03" db="EMBL/GenBank/DDBJ databases">
        <authorList>
            <person name="Warren W.C."/>
            <person name="Johnson G.S."/>
        </authorList>
    </citation>
    <scope>NUCLEOTIDE SEQUENCE [LARGE SCALE GENOMIC DNA]</scope>
    <source>
        <strain evidence="20">Basenji</strain>
    </source>
</reference>
<dbReference type="Pfam" id="PF06427">
    <property type="entry name" value="UDP-g_GGTase"/>
    <property type="match status" value="1"/>
</dbReference>
<evidence type="ECO:0000313" key="21">
    <source>
        <dbReference type="Proteomes" id="UP000694429"/>
    </source>
</evidence>
<dbReference type="PANTHER" id="PTHR11226:SF3">
    <property type="entry name" value="UDP-GLUCOSE:GLYCOPROTEIN GLUCOSYLTRANSFERASE 1"/>
    <property type="match status" value="1"/>
</dbReference>
<evidence type="ECO:0000259" key="15">
    <source>
        <dbReference type="Pfam" id="PF18400"/>
    </source>
</evidence>
<evidence type="ECO:0000256" key="14">
    <source>
        <dbReference type="SAM" id="SignalP"/>
    </source>
</evidence>
<evidence type="ECO:0000256" key="2">
    <source>
        <dbReference type="ARBA" id="ARBA00004319"/>
    </source>
</evidence>
<proteinExistence type="inferred from homology"/>
<feature type="domain" description="UGGT thioredoxin-like" evidence="15">
    <location>
        <begin position="33"/>
        <end position="212"/>
    </location>
</feature>
<keyword evidence="8" id="KW-0256">Endoplasmic reticulum</keyword>
<comment type="pathway">
    <text evidence="3">Protein modification; protein glycosylation.</text>
</comment>
<dbReference type="PANTHER" id="PTHR11226">
    <property type="entry name" value="UDP-GLUCOSE GLYCOPROTEIN:GLUCOSYLTRANSFERASE"/>
    <property type="match status" value="1"/>
</dbReference>
<evidence type="ECO:0000256" key="8">
    <source>
        <dbReference type="ARBA" id="ARBA00022824"/>
    </source>
</evidence>
<dbReference type="InterPro" id="IPR040497">
    <property type="entry name" value="Glyco_transf_24"/>
</dbReference>
<feature type="domain" description="UDP-glucose:glycoprotein glucosyltransferase thioredoxin-like" evidence="18">
    <location>
        <begin position="646"/>
        <end position="876"/>
    </location>
</feature>
<feature type="chain" id="PRO_5034341584" description="UDP-glucose ceramide glucosyltransferase-like 1" evidence="14">
    <location>
        <begin position="19"/>
        <end position="1478"/>
    </location>
</feature>
<evidence type="ECO:0000256" key="10">
    <source>
        <dbReference type="ARBA" id="ARBA00045874"/>
    </source>
</evidence>
<dbReference type="Ensembl" id="ENSCAFT00030021802.1">
    <property type="protein sequence ID" value="ENSCAFP00030019015.1"/>
    <property type="gene ID" value="ENSCAFG00030010787.1"/>
</dbReference>
<dbReference type="Pfam" id="PF18400">
    <property type="entry name" value="Thioredoxin_12"/>
    <property type="match status" value="1"/>
</dbReference>
<feature type="signal peptide" evidence="14">
    <location>
        <begin position="1"/>
        <end position="18"/>
    </location>
</feature>
<dbReference type="Pfam" id="PF18402">
    <property type="entry name" value="Thioredoxin_14"/>
    <property type="match status" value="1"/>
</dbReference>
<dbReference type="InterPro" id="IPR009448">
    <property type="entry name" value="UDP-g_GGtrans"/>
</dbReference>
<evidence type="ECO:0000256" key="11">
    <source>
        <dbReference type="ARBA" id="ARBA00048456"/>
    </source>
</evidence>
<dbReference type="Pfam" id="PF18404">
    <property type="entry name" value="Glyco_transf_24"/>
    <property type="match status" value="1"/>
</dbReference>
<evidence type="ECO:0000256" key="1">
    <source>
        <dbReference type="ARBA" id="ARBA00001913"/>
    </source>
</evidence>
<dbReference type="InterPro" id="IPR040525">
    <property type="entry name" value="UGGT_TRXL_4"/>
</dbReference>
<evidence type="ECO:0000313" key="20">
    <source>
        <dbReference type="Ensembl" id="ENSCAFP00030019015.1"/>
    </source>
</evidence>
<dbReference type="CDD" id="cd06432">
    <property type="entry name" value="GT8_HUGT1_C_like"/>
    <property type="match status" value="1"/>
</dbReference>
<dbReference type="InterPro" id="IPR040694">
    <property type="entry name" value="UGGT_TRXL_2"/>
</dbReference>
<sequence length="1478" mass="169318">MGLLIVFIGLWLFSSVKADSKAITTSLTTKWFSTPLLLEVSEFLAEDSQEKFWNFVEASQNIGSSDHHGTDYSYYHAILETAFQFLSPLQQNLLKFCLSLHSYSATIQAFQQIAADEPPPEECNSFFSVHGKKTCDFDTLETLLLTASERPKPLLFKGDHRYPSSNLESPVVIFYSEIGYEEFYNFHHQLISESNAGKINYVFRHYILNPRKEPVYLSGYGVELAIKSTEYKAKDDTQVKGTEVNTTVIGENDPIDEVQGFLFGKLRDLHPDLKGQLKELRKHLVESTNEMAPLKVWQLQDLSFQTAARILAAPIELALVVMKDLSQNFPTKARAITKTAVSLELRSEVEENQKYFKGTLGLQPGDSALFINGLHIDLDTQDIFSLFDVLRNEARVMEGLHRLGIEGLSLHNVLKLNIQPSEADYAVDIRSPAISWINNLEVDSRYNSWPSSLQELLRPTFPGVIRQIRKNLHNMVFIVDPPHETTAELINTAEMFLSNHIPLRIGLIFVVNDSEDVDGMQDAGVAILRAYNYVAQEVDDYHAFQTLIHIYNKVRTGEKVKVEHVVSVLEKKYPYVEVNSILGIDSAYDQNRKGELSHDQDVVEYIMNQPNVVPRINSRILTSEREYLDLTATNNFFVDDYARFSVLDSQGKTAAIANSMNYLTKKGMSSKEIYDDSFIRPVTFWIVGDFDSPSGRQLLYDAIKHQKSSNNVRISMINNPSEDINYKNTQISRAIWAALQTQTSNSAKNFITKMAKEETAEALAAGADIGGFSVGGMDFSLFKEVFESSKMDFILSHAMYCRDVLKLKKGQRAVISNGRIIGPLEDSELFNQDDFHLLENIILKTSGQKIKSHIQQLRVEEDVASDLVMKVDALLSAQPKGDARIEYQFFEDRHSAIKMRPKEGETYFDVVVVIDPVTREAQRLAPLLLVLTQLINMNLRVFMNCQSKLSDMPLKSFYRYVLEPEISFTPDNSFAKGPIAKFLDMPQSPLFTLNLNTPESWMVESVRTPYDLDNIYLEEVDSVVAAEYELEYLLLEGHCYDITTGQPPRGLQFTLGTSANPVIVDTIVMANLGYFQLKANPGAWILRLRKGRSEDIYRIYSHDGTDSPPDADEVVVVLNNFKSKIIKVKVQKKADMVNEDLLSDGTIENESGFWDSFKWGFTGGQKTEEVKQDKDDIINIFSVASGHLYERFLRIMMLSVLKNTKTPVKFWFLKNYLSPTFKEFIPYMANEYNFQYELVQYKWPRWLHQQTEKQRIIWGYKILFLDVLFPLVVDKFLFVDADQIVRTDLKELRDFNLDGAPYGYTPFCDSRKEMDGYRFWKSGYWASHLAGRKYHISALYVVDLKKFRKIAAGDRLRGQYQGLSQDPNSLSNLDQDLPNNMIHQVPIKSLPQEWLWCETWCDDASKKRAKTIDLCNNPMTKEPKLEAAVRIVPEWQDYDQEIKQLQTRFQREKETGVLDKEKTTQESRWEGPQKREEL</sequence>
<evidence type="ECO:0000259" key="19">
    <source>
        <dbReference type="Pfam" id="PF18404"/>
    </source>
</evidence>
<evidence type="ECO:0000256" key="5">
    <source>
        <dbReference type="ARBA" id="ARBA00022676"/>
    </source>
</evidence>
<name>A0A8C0N3N1_CANLF</name>
<dbReference type="FunFam" id="3.90.550.10:FF:000004">
    <property type="entry name" value="UDP-glucose glycoprotein glucosyltransferase 1"/>
    <property type="match status" value="1"/>
</dbReference>
<dbReference type="Gene3D" id="3.90.550.10">
    <property type="entry name" value="Spore Coat Polysaccharide Biosynthesis Protein SpsA, Chain A"/>
    <property type="match status" value="1"/>
</dbReference>
<dbReference type="InterPro" id="IPR029044">
    <property type="entry name" value="Nucleotide-diphossugar_trans"/>
</dbReference>
<dbReference type="GO" id="GO:0005788">
    <property type="term" value="C:endoplasmic reticulum lumen"/>
    <property type="evidence" value="ECO:0007669"/>
    <property type="project" value="UniProtKB-SubCell"/>
</dbReference>
<comment type="catalytic activity">
    <reaction evidence="11">
        <text>N(4)-(alpha-D-Man-(1-&gt;2)-alpha-D-Man-(1-&gt;2)-alpha-D-Man-(1-&gt;3)-[alpha-D-Man-(1-&gt;2)-alpha-D-Man-(1-&gt;3)-[alpha-D-Man-(1-&gt;2)-alpha-D-Man-(1-&gt;6)]-alpha-D-Man-(1-&gt;6)]-beta-D-Man-(1-&gt;4)-beta-D-GlcNAc-(1-&gt;4)-beta-D-GlcNAc)-L-asparaginyl-[protein] (N-glucan mannose isomer 9A1,2,3B1,2,3) + UDP-alpha-D-glucose = N(4)-(alpha-D-Glc-(1-&gt;3)-alpha-D-Man-(1-&gt;2)-alpha-D-Man-(1-&gt;2)-alpha-D-Man-(1-&gt;3)-[alpha-D-Man-(1-&gt;2)-alpha-D-Man-(1-&gt;3)-[alpha-D-Man-(1-&gt;2)-alpha-D-Man-(1-&gt;6)]-alpha-D-Man-(1-&gt;6)]-beta-D-Man-(1-&gt;4)-beta-D-GlcNAc-(1-&gt;4)-beta-D-GlcNAc)-L-asparaginyl-[protein] + UDP + H(+)</text>
        <dbReference type="Rhea" id="RHEA:61304"/>
        <dbReference type="Rhea" id="RHEA-COMP:14356"/>
        <dbReference type="Rhea" id="RHEA-COMP:14357"/>
        <dbReference type="ChEBI" id="CHEBI:15378"/>
        <dbReference type="ChEBI" id="CHEBI:58223"/>
        <dbReference type="ChEBI" id="CHEBI:58885"/>
        <dbReference type="ChEBI" id="CHEBI:59080"/>
        <dbReference type="ChEBI" id="CHEBI:139493"/>
    </reaction>
</comment>
<dbReference type="Pfam" id="PF18401">
    <property type="entry name" value="Thioredoxin_13"/>
    <property type="match status" value="1"/>
</dbReference>
<evidence type="ECO:0000256" key="4">
    <source>
        <dbReference type="ARBA" id="ARBA00006351"/>
    </source>
</evidence>
<evidence type="ECO:0000256" key="6">
    <source>
        <dbReference type="ARBA" id="ARBA00022679"/>
    </source>
</evidence>
<protein>
    <recommendedName>
        <fullName evidence="12">UDP-glucose ceramide glucosyltransferase-like 1</fullName>
    </recommendedName>
</protein>
<evidence type="ECO:0000259" key="17">
    <source>
        <dbReference type="Pfam" id="PF18402"/>
    </source>
</evidence>
<comment type="subcellular location">
    <subcellularLocation>
        <location evidence="2">Endoplasmic reticulum lumen</location>
    </subcellularLocation>
</comment>
<comment type="cofactor">
    <cofactor evidence="1">
        <name>Ca(2+)</name>
        <dbReference type="ChEBI" id="CHEBI:29108"/>
    </cofactor>
</comment>
<dbReference type="Pfam" id="PF18403">
    <property type="entry name" value="Thioredoxin_15"/>
    <property type="match status" value="1"/>
</dbReference>
<dbReference type="InterPro" id="IPR040692">
    <property type="entry name" value="UGGT_TRXL_3"/>
</dbReference>
<dbReference type="OrthoDB" id="27683at2759"/>
<feature type="region of interest" description="Disordered" evidence="13">
    <location>
        <begin position="1449"/>
        <end position="1478"/>
    </location>
</feature>
<evidence type="ECO:0000256" key="9">
    <source>
        <dbReference type="ARBA" id="ARBA00023180"/>
    </source>
</evidence>
<dbReference type="Proteomes" id="UP000694429">
    <property type="component" value="Chromosome 19"/>
</dbReference>
<feature type="domain" description="Glucosyltransferase 24 catalytic" evidence="19">
    <location>
        <begin position="1178"/>
        <end position="1445"/>
    </location>
</feature>
<evidence type="ECO:0000259" key="18">
    <source>
        <dbReference type="Pfam" id="PF18403"/>
    </source>
</evidence>
<evidence type="ECO:0000256" key="12">
    <source>
        <dbReference type="ARBA" id="ARBA00081614"/>
    </source>
</evidence>
<evidence type="ECO:0000256" key="7">
    <source>
        <dbReference type="ARBA" id="ARBA00022729"/>
    </source>
</evidence>
<evidence type="ECO:0000259" key="16">
    <source>
        <dbReference type="Pfam" id="PF18401"/>
    </source>
</evidence>
<feature type="domain" description="UGGT thioredoxin-like" evidence="16">
    <location>
        <begin position="288"/>
        <end position="417"/>
    </location>
</feature>
<dbReference type="UniPathway" id="UPA00378"/>
<dbReference type="SUPFAM" id="SSF53448">
    <property type="entry name" value="Nucleotide-diphospho-sugar transferases"/>
    <property type="match status" value="1"/>
</dbReference>
<comment type="similarity">
    <text evidence="4">Belongs to the glycosyltransferase 8 family.</text>
</comment>
<dbReference type="GO" id="GO:0003980">
    <property type="term" value="F:UDP-glucose:glycoprotein glucosyltransferase activity"/>
    <property type="evidence" value="ECO:0007669"/>
    <property type="project" value="InterPro"/>
</dbReference>
<evidence type="ECO:0000256" key="3">
    <source>
        <dbReference type="ARBA" id="ARBA00004922"/>
    </source>
</evidence>
<comment type="function">
    <text evidence="10">Recognizes glycoproteins with minor folding defects. Reglucosylates single N-glycans near the misfolded part of the protein, thus providing quality control for protein folding in the endoplasmic reticulum. Reglucosylated proteins are recognized by calreticulin for recycling to the endoplasmic reticulum and refolding or degradation.</text>
</comment>
<dbReference type="InterPro" id="IPR040693">
    <property type="entry name" value="UGGT_TRXL_1"/>
</dbReference>
<reference evidence="20" key="2">
    <citation type="submission" date="2025-08" db="UniProtKB">
        <authorList>
            <consortium name="Ensembl"/>
        </authorList>
    </citation>
    <scope>IDENTIFICATION</scope>
</reference>
<evidence type="ECO:0000256" key="13">
    <source>
        <dbReference type="SAM" id="MobiDB-lite"/>
    </source>
</evidence>